<reference evidence="3 4" key="1">
    <citation type="submission" date="2019-12" db="EMBL/GenBank/DDBJ databases">
        <title>Litoreibacter badius sp. nov., a novel bacteriochlorophyll a-containing bacterium in the genus Litoreibacter.</title>
        <authorList>
            <person name="Kanamuro M."/>
            <person name="Takabe Y."/>
            <person name="Mori K."/>
            <person name="Takaichi S."/>
            <person name="Hanada S."/>
        </authorList>
    </citation>
    <scope>NUCLEOTIDE SEQUENCE [LARGE SCALE GENOMIC DNA]</scope>
    <source>
        <strain evidence="3 4">K6</strain>
    </source>
</reference>
<feature type="transmembrane region" description="Helical" evidence="1">
    <location>
        <begin position="38"/>
        <end position="59"/>
    </location>
</feature>
<evidence type="ECO:0000313" key="4">
    <source>
        <dbReference type="Proteomes" id="UP000436822"/>
    </source>
</evidence>
<dbReference type="GO" id="GO:0016020">
    <property type="term" value="C:membrane"/>
    <property type="evidence" value="ECO:0007669"/>
    <property type="project" value="InterPro"/>
</dbReference>
<protein>
    <submittedName>
        <fullName evidence="3">Membrane protein</fullName>
    </submittedName>
</protein>
<accession>A0A6N6JJY6</accession>
<proteinExistence type="predicted"/>
<dbReference type="EMBL" id="BLJE01000004">
    <property type="protein sequence ID" value="GFE66444.1"/>
    <property type="molecule type" value="Genomic_DNA"/>
</dbReference>
<keyword evidence="1" id="KW-1133">Transmembrane helix</keyword>
<dbReference type="InterPro" id="IPR037185">
    <property type="entry name" value="EmrE-like"/>
</dbReference>
<name>A0A6N6JJY6_9RHOB</name>
<dbReference type="Pfam" id="PF00892">
    <property type="entry name" value="EamA"/>
    <property type="match status" value="2"/>
</dbReference>
<keyword evidence="1" id="KW-0812">Transmembrane</keyword>
<dbReference type="InterPro" id="IPR000620">
    <property type="entry name" value="EamA_dom"/>
</dbReference>
<feature type="transmembrane region" description="Helical" evidence="1">
    <location>
        <begin position="126"/>
        <end position="144"/>
    </location>
</feature>
<dbReference type="Proteomes" id="UP000436822">
    <property type="component" value="Unassembled WGS sequence"/>
</dbReference>
<sequence>MSAPMTDNTRGALYMAGAMTAFTVNDACMKALAGEVPLFQVIFLRGVLTTLLIGGFLLLRSPALLRLPKQELRIVLLRSGAEAFAAVFFFAALFNMPIANVSAILQVLPLTVTFAAWMFLSEQIGWRRFAAILAGFVGVLIIVRPDADGFSIHAGYALLAVLGATVRDVLTRKLNPQTSSLAVTLFTSGGVTLMAGMASLFVPWVPLTASSAGLIGVASFIILAAYLLIVLAMRKGELSFVAPFRYTSLLVAIIIGMVVFDEFPDLITYAGAVVVVGSGLYTLHRERWAKAARTLRPR</sequence>
<evidence type="ECO:0000256" key="1">
    <source>
        <dbReference type="SAM" id="Phobius"/>
    </source>
</evidence>
<feature type="transmembrane region" description="Helical" evidence="1">
    <location>
        <begin position="71"/>
        <end position="92"/>
    </location>
</feature>
<feature type="domain" description="EamA" evidence="2">
    <location>
        <begin position="10"/>
        <end position="143"/>
    </location>
</feature>
<keyword evidence="4" id="KW-1185">Reference proteome</keyword>
<dbReference type="AlphaFoldDB" id="A0A6N6JJY6"/>
<feature type="transmembrane region" description="Helical" evidence="1">
    <location>
        <begin position="244"/>
        <end position="260"/>
    </location>
</feature>
<dbReference type="PANTHER" id="PTHR22911">
    <property type="entry name" value="ACYL-MALONYL CONDENSING ENZYME-RELATED"/>
    <property type="match status" value="1"/>
</dbReference>
<feature type="transmembrane region" description="Helical" evidence="1">
    <location>
        <begin position="211"/>
        <end position="232"/>
    </location>
</feature>
<comment type="caution">
    <text evidence="3">The sequence shown here is derived from an EMBL/GenBank/DDBJ whole genome shotgun (WGS) entry which is preliminary data.</text>
</comment>
<dbReference type="SUPFAM" id="SSF103481">
    <property type="entry name" value="Multidrug resistance efflux transporter EmrE"/>
    <property type="match status" value="2"/>
</dbReference>
<keyword evidence="1" id="KW-0472">Membrane</keyword>
<dbReference type="PANTHER" id="PTHR22911:SF135">
    <property type="entry name" value="BLR4310 PROTEIN"/>
    <property type="match status" value="1"/>
</dbReference>
<feature type="transmembrane region" description="Helical" evidence="1">
    <location>
        <begin position="150"/>
        <end position="170"/>
    </location>
</feature>
<evidence type="ECO:0000313" key="3">
    <source>
        <dbReference type="EMBL" id="GFE66444.1"/>
    </source>
</evidence>
<feature type="domain" description="EamA" evidence="2">
    <location>
        <begin position="156"/>
        <end position="278"/>
    </location>
</feature>
<feature type="transmembrane region" description="Helical" evidence="1">
    <location>
        <begin position="266"/>
        <end position="283"/>
    </location>
</feature>
<organism evidence="3 4">
    <name type="scientific">Litoreibacter roseus</name>
    <dbReference type="NCBI Taxonomy" id="2601869"/>
    <lineage>
        <taxon>Bacteria</taxon>
        <taxon>Pseudomonadati</taxon>
        <taxon>Pseudomonadota</taxon>
        <taxon>Alphaproteobacteria</taxon>
        <taxon>Rhodobacterales</taxon>
        <taxon>Roseobacteraceae</taxon>
        <taxon>Litoreibacter</taxon>
    </lineage>
</organism>
<feature type="transmembrane region" description="Helical" evidence="1">
    <location>
        <begin position="98"/>
        <end position="119"/>
    </location>
</feature>
<feature type="transmembrane region" description="Helical" evidence="1">
    <location>
        <begin position="182"/>
        <end position="205"/>
    </location>
</feature>
<evidence type="ECO:0000259" key="2">
    <source>
        <dbReference type="Pfam" id="PF00892"/>
    </source>
</evidence>
<dbReference type="RefSeq" id="WP_243144965.1">
    <property type="nucleotide sequence ID" value="NZ_BLJE01000004.1"/>
</dbReference>
<gene>
    <name evidence="3" type="ORF">KIN_35180</name>
</gene>